<proteinExistence type="predicted"/>
<dbReference type="Proteomes" id="UP000639396">
    <property type="component" value="Unassembled WGS sequence"/>
</dbReference>
<dbReference type="EMBL" id="JACXJA010000067">
    <property type="protein sequence ID" value="MBD2866700.1"/>
    <property type="molecule type" value="Genomic_DNA"/>
</dbReference>
<protein>
    <submittedName>
        <fullName evidence="2">Uncharacterized protein</fullName>
    </submittedName>
</protein>
<keyword evidence="1" id="KW-0732">Signal</keyword>
<evidence type="ECO:0000313" key="2">
    <source>
        <dbReference type="EMBL" id="MBD2866700.1"/>
    </source>
</evidence>
<feature type="signal peptide" evidence="1">
    <location>
        <begin position="1"/>
        <end position="21"/>
    </location>
</feature>
<reference evidence="2" key="1">
    <citation type="submission" date="2020-09" db="EMBL/GenBank/DDBJ databases">
        <title>A novel bacterium of genus Paenibacillus, isolated from South China Sea.</title>
        <authorList>
            <person name="Huang H."/>
            <person name="Mo K."/>
            <person name="Hu Y."/>
        </authorList>
    </citation>
    <scope>NUCLEOTIDE SEQUENCE</scope>
    <source>
        <strain evidence="2">IB182363</strain>
    </source>
</reference>
<accession>A0A927CFP0</accession>
<dbReference type="RefSeq" id="WP_190932314.1">
    <property type="nucleotide sequence ID" value="NZ_JACXJA010000067.1"/>
</dbReference>
<evidence type="ECO:0000256" key="1">
    <source>
        <dbReference type="SAM" id="SignalP"/>
    </source>
</evidence>
<feature type="chain" id="PRO_5037824965" evidence="1">
    <location>
        <begin position="22"/>
        <end position="107"/>
    </location>
</feature>
<comment type="caution">
    <text evidence="2">The sequence shown here is derived from an EMBL/GenBank/DDBJ whole genome shotgun (WGS) entry which is preliminary data.</text>
</comment>
<dbReference type="PROSITE" id="PS51257">
    <property type="entry name" value="PROKAR_LIPOPROTEIN"/>
    <property type="match status" value="1"/>
</dbReference>
<sequence>MKSKLTGLTALLAAIALLVSACGGKDGQPGKTGEPQPAPEVKKDPFTLSVFGFGVKEEEFNDRFRTHLEKSSLTLRSNIYPPTRATRCPNLCRAAKRPTSSGPTCRT</sequence>
<dbReference type="AlphaFoldDB" id="A0A927CFP0"/>
<evidence type="ECO:0000313" key="3">
    <source>
        <dbReference type="Proteomes" id="UP000639396"/>
    </source>
</evidence>
<organism evidence="2 3">
    <name type="scientific">Paenibacillus oceani</name>
    <dbReference type="NCBI Taxonomy" id="2772510"/>
    <lineage>
        <taxon>Bacteria</taxon>
        <taxon>Bacillati</taxon>
        <taxon>Bacillota</taxon>
        <taxon>Bacilli</taxon>
        <taxon>Bacillales</taxon>
        <taxon>Paenibacillaceae</taxon>
        <taxon>Paenibacillus</taxon>
    </lineage>
</organism>
<gene>
    <name evidence="2" type="ORF">IDH45_32500</name>
</gene>
<keyword evidence="3" id="KW-1185">Reference proteome</keyword>
<name>A0A927CFP0_9BACL</name>